<accession>A0ABD1YTW0</accession>
<dbReference type="AlphaFoldDB" id="A0ABD1YTW0"/>
<sequence>MYLTKGKKARSAGALGLILGCELFLLKNGKIIPLEVCRIRRRLIEDPEEGSSLNALLKAKGCASAVESSAEKVQECADLVAEDCLRRFMSSARDFSSGKRKMSPEFGEEDFQEIEDIEDCVRGSKKLTLTPTEKERLKTPSCRKKEISLSKVPPSDWERIVDEVRIMRENRDAPVDLFGSGQLVDRSKSAEVQKFHALVAAMLSTQTRDAITAAAMKRLHSIPGGLTPQRVANDNLTLETLEELLKPVGFYRQKAKYLKAIATMLIKPPYHGAVPGTLSELMKLPGVGQKVGLVVLFAAFGKSDEGIICDSNVRRVCCRLGWVPEGSTPDETRQALEKWLPRDLWGELSYLFVGFGQQICKPMRPMCQLCRVNSLCPSAFVSQAKKPKSKEKRS</sequence>
<dbReference type="EMBL" id="JBHFFA010000003">
    <property type="protein sequence ID" value="KAL2633925.1"/>
    <property type="molecule type" value="Genomic_DNA"/>
</dbReference>
<dbReference type="InterPro" id="IPR004036">
    <property type="entry name" value="Endonuclease-III-like_CS2"/>
</dbReference>
<dbReference type="Gene3D" id="1.10.340.30">
    <property type="entry name" value="Hypothetical protein, domain 2"/>
    <property type="match status" value="1"/>
</dbReference>
<dbReference type="SMART" id="SM00478">
    <property type="entry name" value="ENDO3c"/>
    <property type="match status" value="1"/>
</dbReference>
<evidence type="ECO:0000259" key="7">
    <source>
        <dbReference type="SMART" id="SM00478"/>
    </source>
</evidence>
<keyword evidence="5" id="KW-0456">Lyase</keyword>
<dbReference type="GO" id="GO:0006285">
    <property type="term" value="P:base-excision repair, AP site formation"/>
    <property type="evidence" value="ECO:0007669"/>
    <property type="project" value="UniProtKB-ARBA"/>
</dbReference>
<reference evidence="8 9" key="1">
    <citation type="submission" date="2024-09" db="EMBL/GenBank/DDBJ databases">
        <title>Chromosome-scale assembly of Riccia fluitans.</title>
        <authorList>
            <person name="Paukszto L."/>
            <person name="Sawicki J."/>
            <person name="Karawczyk K."/>
            <person name="Piernik-Szablinska J."/>
            <person name="Szczecinska M."/>
            <person name="Mazdziarz M."/>
        </authorList>
    </citation>
    <scope>NUCLEOTIDE SEQUENCE [LARGE SCALE GENOMIC DNA]</scope>
    <source>
        <strain evidence="8">Rf_01</strain>
        <tissue evidence="8">Aerial parts of the thallus</tissue>
    </source>
</reference>
<dbReference type="InterPro" id="IPR003265">
    <property type="entry name" value="HhH-GPD_domain"/>
</dbReference>
<organism evidence="8 9">
    <name type="scientific">Riccia fluitans</name>
    <dbReference type="NCBI Taxonomy" id="41844"/>
    <lineage>
        <taxon>Eukaryota</taxon>
        <taxon>Viridiplantae</taxon>
        <taxon>Streptophyta</taxon>
        <taxon>Embryophyta</taxon>
        <taxon>Marchantiophyta</taxon>
        <taxon>Marchantiopsida</taxon>
        <taxon>Marchantiidae</taxon>
        <taxon>Marchantiales</taxon>
        <taxon>Ricciaceae</taxon>
        <taxon>Riccia</taxon>
    </lineage>
</organism>
<keyword evidence="2" id="KW-0227">DNA damage</keyword>
<dbReference type="CDD" id="cd00056">
    <property type="entry name" value="ENDO3c"/>
    <property type="match status" value="1"/>
</dbReference>
<dbReference type="GO" id="GO:0000703">
    <property type="term" value="F:oxidized pyrimidine nucleobase lesion DNA N-glycosylase activity"/>
    <property type="evidence" value="ECO:0007669"/>
    <property type="project" value="UniProtKB-ARBA"/>
</dbReference>
<name>A0ABD1YTW0_9MARC</name>
<keyword evidence="6" id="KW-0326">Glycosidase</keyword>
<keyword evidence="3" id="KW-0378">Hydrolase</keyword>
<evidence type="ECO:0000313" key="8">
    <source>
        <dbReference type="EMBL" id="KAL2633925.1"/>
    </source>
</evidence>
<dbReference type="GO" id="GO:0016829">
    <property type="term" value="F:lyase activity"/>
    <property type="evidence" value="ECO:0007669"/>
    <property type="project" value="UniProtKB-KW"/>
</dbReference>
<evidence type="ECO:0000256" key="5">
    <source>
        <dbReference type="ARBA" id="ARBA00023239"/>
    </source>
</evidence>
<dbReference type="Pfam" id="PF00730">
    <property type="entry name" value="HhH-GPD"/>
    <property type="match status" value="1"/>
</dbReference>
<keyword evidence="9" id="KW-1185">Reference proteome</keyword>
<evidence type="ECO:0000256" key="4">
    <source>
        <dbReference type="ARBA" id="ARBA00023204"/>
    </source>
</evidence>
<keyword evidence="4" id="KW-0234">DNA repair</keyword>
<dbReference type="InterPro" id="IPR023170">
    <property type="entry name" value="HhH_base_excis_C"/>
</dbReference>
<dbReference type="PANTHER" id="PTHR43286">
    <property type="entry name" value="ENDONUCLEASE III-LIKE PROTEIN 1"/>
    <property type="match status" value="1"/>
</dbReference>
<feature type="domain" description="HhH-GPD" evidence="7">
    <location>
        <begin position="203"/>
        <end position="358"/>
    </location>
</feature>
<evidence type="ECO:0000256" key="6">
    <source>
        <dbReference type="ARBA" id="ARBA00023295"/>
    </source>
</evidence>
<comment type="caution">
    <text evidence="8">The sequence shown here is derived from an EMBL/GenBank/DDBJ whole genome shotgun (WGS) entry which is preliminary data.</text>
</comment>
<protein>
    <recommendedName>
        <fullName evidence="7">HhH-GPD domain-containing protein</fullName>
    </recommendedName>
</protein>
<dbReference type="Gene3D" id="1.10.1670.10">
    <property type="entry name" value="Helix-hairpin-Helix base-excision DNA repair enzymes (C-terminal)"/>
    <property type="match status" value="1"/>
</dbReference>
<comment type="similarity">
    <text evidence="1">Belongs to the Nth/MutY family.</text>
</comment>
<evidence type="ECO:0000256" key="2">
    <source>
        <dbReference type="ARBA" id="ARBA00022763"/>
    </source>
</evidence>
<dbReference type="InterPro" id="IPR011257">
    <property type="entry name" value="DNA_glycosylase"/>
</dbReference>
<proteinExistence type="inferred from homology"/>
<dbReference type="SUPFAM" id="SSF48150">
    <property type="entry name" value="DNA-glycosylase"/>
    <property type="match status" value="1"/>
</dbReference>
<dbReference type="Proteomes" id="UP001605036">
    <property type="component" value="Unassembled WGS sequence"/>
</dbReference>
<evidence type="ECO:0000256" key="1">
    <source>
        <dbReference type="ARBA" id="ARBA00008343"/>
    </source>
</evidence>
<gene>
    <name evidence="8" type="ORF">R1flu_005404</name>
</gene>
<evidence type="ECO:0000256" key="3">
    <source>
        <dbReference type="ARBA" id="ARBA00022801"/>
    </source>
</evidence>
<evidence type="ECO:0000313" key="9">
    <source>
        <dbReference type="Proteomes" id="UP001605036"/>
    </source>
</evidence>
<dbReference type="PROSITE" id="PS51257">
    <property type="entry name" value="PROKAR_LIPOPROTEIN"/>
    <property type="match status" value="1"/>
</dbReference>
<dbReference type="FunFam" id="1.10.340.30:FF:000001">
    <property type="entry name" value="Endonuclease III"/>
    <property type="match status" value="1"/>
</dbReference>
<dbReference type="PANTHER" id="PTHR43286:SF6">
    <property type="entry name" value="ENDONUCLEASE III HOMOLOG"/>
    <property type="match status" value="1"/>
</dbReference>
<dbReference type="PROSITE" id="PS01155">
    <property type="entry name" value="ENDONUCLEASE_III_2"/>
    <property type="match status" value="1"/>
</dbReference>